<feature type="compositionally biased region" description="Acidic residues" evidence="1">
    <location>
        <begin position="440"/>
        <end position="458"/>
    </location>
</feature>
<feature type="compositionally biased region" description="Basic and acidic residues" evidence="1">
    <location>
        <begin position="759"/>
        <end position="787"/>
    </location>
</feature>
<evidence type="ECO:0000256" key="1">
    <source>
        <dbReference type="SAM" id="MobiDB-lite"/>
    </source>
</evidence>
<feature type="compositionally biased region" description="Acidic residues" evidence="1">
    <location>
        <begin position="475"/>
        <end position="492"/>
    </location>
</feature>
<feature type="compositionally biased region" description="Polar residues" evidence="1">
    <location>
        <begin position="139"/>
        <end position="149"/>
    </location>
</feature>
<dbReference type="Proteomes" id="UP000701801">
    <property type="component" value="Unassembled WGS sequence"/>
</dbReference>
<feature type="region of interest" description="Disordered" evidence="1">
    <location>
        <begin position="61"/>
        <end position="85"/>
    </location>
</feature>
<feature type="region of interest" description="Disordered" evidence="1">
    <location>
        <begin position="130"/>
        <end position="158"/>
    </location>
</feature>
<evidence type="ECO:0000313" key="3">
    <source>
        <dbReference type="Proteomes" id="UP000701801"/>
    </source>
</evidence>
<feature type="region of interest" description="Disordered" evidence="1">
    <location>
        <begin position="879"/>
        <end position="898"/>
    </location>
</feature>
<organism evidence="2 3">
    <name type="scientific">Hymenoscyphus albidus</name>
    <dbReference type="NCBI Taxonomy" id="595503"/>
    <lineage>
        <taxon>Eukaryota</taxon>
        <taxon>Fungi</taxon>
        <taxon>Dikarya</taxon>
        <taxon>Ascomycota</taxon>
        <taxon>Pezizomycotina</taxon>
        <taxon>Leotiomycetes</taxon>
        <taxon>Helotiales</taxon>
        <taxon>Helotiaceae</taxon>
        <taxon>Hymenoscyphus</taxon>
    </lineage>
</organism>
<feature type="region of interest" description="Disordered" evidence="1">
    <location>
        <begin position="621"/>
        <end position="679"/>
    </location>
</feature>
<comment type="caution">
    <text evidence="2">The sequence shown here is derived from an EMBL/GenBank/DDBJ whole genome shotgun (WGS) entry which is preliminary data.</text>
</comment>
<gene>
    <name evidence="2" type="ORF">HYALB_00010392</name>
</gene>
<feature type="compositionally biased region" description="Low complexity" evidence="1">
    <location>
        <begin position="659"/>
        <end position="672"/>
    </location>
</feature>
<feature type="region of interest" description="Disordered" evidence="1">
    <location>
        <begin position="744"/>
        <end position="840"/>
    </location>
</feature>
<keyword evidence="3" id="KW-1185">Reference proteome</keyword>
<dbReference type="EMBL" id="CAJVRM010000254">
    <property type="protein sequence ID" value="CAG8978374.1"/>
    <property type="molecule type" value="Genomic_DNA"/>
</dbReference>
<feature type="compositionally biased region" description="Basic and acidic residues" evidence="1">
    <location>
        <begin position="884"/>
        <end position="898"/>
    </location>
</feature>
<feature type="region of interest" description="Disordered" evidence="1">
    <location>
        <begin position="430"/>
        <end position="509"/>
    </location>
</feature>
<feature type="compositionally biased region" description="Basic and acidic residues" evidence="1">
    <location>
        <begin position="621"/>
        <end position="631"/>
    </location>
</feature>
<evidence type="ECO:0000313" key="2">
    <source>
        <dbReference type="EMBL" id="CAG8978374.1"/>
    </source>
</evidence>
<sequence>MTQSEAHWQASAPGECQQQLEAFMRDLIRDVFPSALRPTPSQPQLASTMAVERTIARLESLERGEGSNKSRLASAEFRGSSAVRRRGGRTRIVARPCYGPGRCENALCGHSHIVPDLRKLWGLEGDDHLGDSPRVGSKMRSTQTTMSGDSRSEQDRGWSKASEIQSCLSTLVATMRCQIEAKVALAPPETAEIKMEGKVVAVVRDRCLKEGYNVSETFARQWCLANDLKILGAVAGIQENIDSRERRYQACGRTNWVHVNVLADNRPQNMFGEDEYRDERIRYLEDDDIGLQGILKGNWNSAYGREIKERFAGDKVAQKKQYKLYRAEAKYRKDRGEYHQDLHSKAYAAEEIQRLLEDFDTEHEPKYDLDKFPEEEDDMRTSYLPSEAPAAVAEPAVVAAPNPEPPRKMGHWTKLYLEAKADFEAFQARKAEEDAKDLESSDEDEEFDGSEHSEDDGSLEAQASDEERQPPSNLPEDDPVGEDVCDEEEELPTNEPVPDSPTNNMAAFPPAPELTMEALEAMTNEEQVLQFLLRPNGRGIIYQKIDNLKCTLVDRINALDYYLKKYADDLDEESKRALELQMLHYRSQQERIERKDYRVVEERILTGQKIVRFDNHGDEEAKGRLARKKEAAAAYRVTPDKPTNASSAKPSDATSAKPSGESSGNSSGNSSNQPGGFMNLGFEKRELTEAMEKVVLTKDLTPEERTRRLAGVTDELTTEGPIMKNHDRSEEEKAHYLARFQEFDANRQKYKGFSKSMKPKAEKAEKADQTDKQDDDNKQDDTNKQDDAAEVEEQDEKPVMSEKARGKQPIRPWEQNTTKTPPVTKKPVKSKKHSESLFKKLSKNTIESKLESMKLDNNDPIANLAKLRRASAALISDIATPETPSHDEGDTTFDATHDPDAEEANVDAFFADDTTDMDELQTTPGGTTNTERAATTNTTQFSGATIPESEPARQPPTAQELAFHEIEVEVNLITNRIPVQEREFFRRVMRFHQLTGYRLYRGKFFEHDVAMVIHHLERSLGYTPPEGIDIGVICKLLGLCNNDPIRAYSFLKILYEDITVYFEEIGVRNATWSMYEATILRWELYYWHCLLTIEAIMTRHNIVIAQD</sequence>
<dbReference type="AlphaFoldDB" id="A0A9N9Q7V1"/>
<feature type="region of interest" description="Disordered" evidence="1">
    <location>
        <begin position="705"/>
        <end position="730"/>
    </location>
</feature>
<name>A0A9N9Q7V1_9HELO</name>
<feature type="compositionally biased region" description="Basic and acidic residues" evidence="1">
    <location>
        <begin position="796"/>
        <end position="805"/>
    </location>
</feature>
<feature type="compositionally biased region" description="Polar residues" evidence="1">
    <location>
        <begin position="641"/>
        <end position="657"/>
    </location>
</feature>
<accession>A0A9N9Q7V1</accession>
<feature type="compositionally biased region" description="Low complexity" evidence="1">
    <location>
        <begin position="927"/>
        <end position="939"/>
    </location>
</feature>
<dbReference type="OrthoDB" id="3565456at2759"/>
<reference evidence="2" key="1">
    <citation type="submission" date="2021-07" db="EMBL/GenBank/DDBJ databases">
        <authorList>
            <person name="Durling M."/>
        </authorList>
    </citation>
    <scope>NUCLEOTIDE SEQUENCE</scope>
</reference>
<proteinExistence type="predicted"/>
<feature type="region of interest" description="Disordered" evidence="1">
    <location>
        <begin position="922"/>
        <end position="956"/>
    </location>
</feature>
<feature type="compositionally biased region" description="Basic and acidic residues" evidence="1">
    <location>
        <begin position="430"/>
        <end position="439"/>
    </location>
</feature>
<protein>
    <submittedName>
        <fullName evidence="2">Uncharacterized protein</fullName>
    </submittedName>
</protein>